<name>K1Q3F7_MAGGI</name>
<sequence>MSANCKDSPVEYVILLWCKENIWGFFQEKCCVGPTVIQNQMVQGEYDSDIEDNLVIRVTRRSVRDRIKIIGETTEEVIEDIDQPTDFRQEPQHEIRENIASDVEDVEDDKEEKWQTAAAPEKNQEDIHHIL</sequence>
<reference evidence="2" key="1">
    <citation type="journal article" date="2012" name="Nature">
        <title>The oyster genome reveals stress adaptation and complexity of shell formation.</title>
        <authorList>
            <person name="Zhang G."/>
            <person name="Fang X."/>
            <person name="Guo X."/>
            <person name="Li L."/>
            <person name="Luo R."/>
            <person name="Xu F."/>
            <person name="Yang P."/>
            <person name="Zhang L."/>
            <person name="Wang X."/>
            <person name="Qi H."/>
            <person name="Xiong Z."/>
            <person name="Que H."/>
            <person name="Xie Y."/>
            <person name="Holland P.W."/>
            <person name="Paps J."/>
            <person name="Zhu Y."/>
            <person name="Wu F."/>
            <person name="Chen Y."/>
            <person name="Wang J."/>
            <person name="Peng C."/>
            <person name="Meng J."/>
            <person name="Yang L."/>
            <person name="Liu J."/>
            <person name="Wen B."/>
            <person name="Zhang N."/>
            <person name="Huang Z."/>
            <person name="Zhu Q."/>
            <person name="Feng Y."/>
            <person name="Mount A."/>
            <person name="Hedgecock D."/>
            <person name="Xu Z."/>
            <person name="Liu Y."/>
            <person name="Domazet-Loso T."/>
            <person name="Du Y."/>
            <person name="Sun X."/>
            <person name="Zhang S."/>
            <person name="Liu B."/>
            <person name="Cheng P."/>
            <person name="Jiang X."/>
            <person name="Li J."/>
            <person name="Fan D."/>
            <person name="Wang W."/>
            <person name="Fu W."/>
            <person name="Wang T."/>
            <person name="Wang B."/>
            <person name="Zhang J."/>
            <person name="Peng Z."/>
            <person name="Li Y."/>
            <person name="Li N."/>
            <person name="Wang J."/>
            <person name="Chen M."/>
            <person name="He Y."/>
            <person name="Tan F."/>
            <person name="Song X."/>
            <person name="Zheng Q."/>
            <person name="Huang R."/>
            <person name="Yang H."/>
            <person name="Du X."/>
            <person name="Chen L."/>
            <person name="Yang M."/>
            <person name="Gaffney P.M."/>
            <person name="Wang S."/>
            <person name="Luo L."/>
            <person name="She Z."/>
            <person name="Ming Y."/>
            <person name="Huang W."/>
            <person name="Zhang S."/>
            <person name="Huang B."/>
            <person name="Zhang Y."/>
            <person name="Qu T."/>
            <person name="Ni P."/>
            <person name="Miao G."/>
            <person name="Wang J."/>
            <person name="Wang Q."/>
            <person name="Steinberg C.E."/>
            <person name="Wang H."/>
            <person name="Li N."/>
            <person name="Qian L."/>
            <person name="Zhang G."/>
            <person name="Li Y."/>
            <person name="Yang H."/>
            <person name="Liu X."/>
            <person name="Wang J."/>
            <person name="Yin Y."/>
            <person name="Wang J."/>
        </authorList>
    </citation>
    <scope>NUCLEOTIDE SEQUENCE [LARGE SCALE GENOMIC DNA]</scope>
    <source>
        <strain evidence="2">05x7-T-G4-1.051#20</strain>
    </source>
</reference>
<evidence type="ECO:0000256" key="1">
    <source>
        <dbReference type="SAM" id="MobiDB-lite"/>
    </source>
</evidence>
<accession>K1Q3F7</accession>
<gene>
    <name evidence="2" type="ORF">CGI_10009563</name>
</gene>
<feature type="compositionally biased region" description="Basic and acidic residues" evidence="1">
    <location>
        <begin position="122"/>
        <end position="131"/>
    </location>
</feature>
<protein>
    <submittedName>
        <fullName evidence="2">Uncharacterized protein</fullName>
    </submittedName>
</protein>
<dbReference type="EMBL" id="JH818154">
    <property type="protein sequence ID" value="EKC25934.1"/>
    <property type="molecule type" value="Genomic_DNA"/>
</dbReference>
<proteinExistence type="predicted"/>
<dbReference type="HOGENOM" id="CLU_1929599_0_0_1"/>
<evidence type="ECO:0000313" key="2">
    <source>
        <dbReference type="EMBL" id="EKC25934.1"/>
    </source>
</evidence>
<organism evidence="2">
    <name type="scientific">Magallana gigas</name>
    <name type="common">Pacific oyster</name>
    <name type="synonym">Crassostrea gigas</name>
    <dbReference type="NCBI Taxonomy" id="29159"/>
    <lineage>
        <taxon>Eukaryota</taxon>
        <taxon>Metazoa</taxon>
        <taxon>Spiralia</taxon>
        <taxon>Lophotrochozoa</taxon>
        <taxon>Mollusca</taxon>
        <taxon>Bivalvia</taxon>
        <taxon>Autobranchia</taxon>
        <taxon>Pteriomorphia</taxon>
        <taxon>Ostreida</taxon>
        <taxon>Ostreoidea</taxon>
        <taxon>Ostreidae</taxon>
        <taxon>Magallana</taxon>
    </lineage>
</organism>
<dbReference type="InParanoid" id="K1Q3F7"/>
<feature type="region of interest" description="Disordered" evidence="1">
    <location>
        <begin position="97"/>
        <end position="131"/>
    </location>
</feature>
<dbReference type="AlphaFoldDB" id="K1Q3F7"/>